<dbReference type="OrthoDB" id="1660966at2759"/>
<dbReference type="GeneID" id="54632790"/>
<evidence type="ECO:0000256" key="10">
    <source>
        <dbReference type="PROSITE-ProRule" id="PRU00481"/>
    </source>
</evidence>
<dbReference type="NCBIfam" id="NF003215">
    <property type="entry name" value="PRK04180.1"/>
    <property type="match status" value="1"/>
</dbReference>
<evidence type="ECO:0000259" key="11">
    <source>
        <dbReference type="Pfam" id="PF01680"/>
    </source>
</evidence>
<name>A0A8B8UXA1_SACPA</name>
<organism evidence="12">
    <name type="scientific">Saccharomyces paradoxus</name>
    <name type="common">Yeast</name>
    <name type="synonym">Saccharomyces douglasii</name>
    <dbReference type="NCBI Taxonomy" id="27291"/>
    <lineage>
        <taxon>Eukaryota</taxon>
        <taxon>Fungi</taxon>
        <taxon>Dikarya</taxon>
        <taxon>Ascomycota</taxon>
        <taxon>Saccharomycotina</taxon>
        <taxon>Saccharomycetes</taxon>
        <taxon>Saccharomycetales</taxon>
        <taxon>Saccharomycetaceae</taxon>
        <taxon>Saccharomyces</taxon>
    </lineage>
</organism>
<reference evidence="12" key="4">
    <citation type="submission" date="2025-08" db="UniProtKB">
        <authorList>
            <consortium name="RefSeq"/>
        </authorList>
    </citation>
    <scope>IDENTIFICATION</scope>
    <source>
        <strain evidence="12">CBS432</strain>
    </source>
</reference>
<evidence type="ECO:0000256" key="4">
    <source>
        <dbReference type="ARBA" id="ARBA00022898"/>
    </source>
</evidence>
<evidence type="ECO:0000256" key="7">
    <source>
        <dbReference type="ARBA" id="ARBA00047992"/>
    </source>
</evidence>
<dbReference type="EC" id="4.3.3.6" evidence="3"/>
<gene>
    <name evidence="12" type="primary">SNZ1</name>
    <name evidence="12" type="ORF">SPAR_M02130</name>
</gene>
<dbReference type="FunFam" id="3.20.20.70:FF:000001">
    <property type="entry name" value="Pyridoxine biosynthesis protein PDX1"/>
    <property type="match status" value="1"/>
</dbReference>
<sequence length="297" mass="31901">MTGEDFKIKSGLAQMLKGGVIMDVVTPEQAKIAEKAGACAVMALECIPADMRKSGKVCRMSDPKMIKDIMNSVSIPVMAKVRIGHFVEAQIIEALEVDYIDESEVLTPADWIHHIEKDKFKVPFVCGAKDLGEALRRINEGAAMIRTKGEAGTGDVSEAVKHITRITEEIKTYQQLKNEDDIAKAAQEMRVPVSLLKDVLERGKLPVVNFAAGGVATPADAALLMQLGCDGVFVGSGIFKSSNPAKLANAVVEATTHFDNPAKLLEVSSNLGELMGGVSIESINHDSNGVRLSEIGW</sequence>
<dbReference type="InterPro" id="IPR011060">
    <property type="entry name" value="RibuloseP-bd_barrel"/>
</dbReference>
<comment type="similarity">
    <text evidence="2 10">Belongs to the PdxS/SNZ family.</text>
</comment>
<evidence type="ECO:0000256" key="9">
    <source>
        <dbReference type="PIRSR" id="PIRSR029271-50"/>
    </source>
</evidence>
<keyword evidence="5" id="KW-0456">Lyase</keyword>
<dbReference type="InterPro" id="IPR001852">
    <property type="entry name" value="PdxS/SNZ"/>
</dbReference>
<dbReference type="RefSeq" id="XP_033768400.1">
    <property type="nucleotide sequence ID" value="XM_033912509.1"/>
</dbReference>
<evidence type="ECO:0000256" key="5">
    <source>
        <dbReference type="ARBA" id="ARBA00023239"/>
    </source>
</evidence>
<dbReference type="VEuPathDB" id="FungiDB:SPAR_M02130"/>
<dbReference type="CDD" id="cd04727">
    <property type="entry name" value="pdxS"/>
    <property type="match status" value="1"/>
</dbReference>
<dbReference type="AlphaFoldDB" id="A0A8B8UXA1"/>
<dbReference type="KEGG" id="spao:SPAR_M02130"/>
<evidence type="ECO:0000256" key="8">
    <source>
        <dbReference type="ARBA" id="ARBA00053677"/>
    </source>
</evidence>
<comment type="pathway">
    <text evidence="1">Cofactor biosynthesis; pyridoxal 5'-phosphate biosynthesis.</text>
</comment>
<dbReference type="NCBIfam" id="TIGR00343">
    <property type="entry name" value="pyridoxal 5'-phosphate synthase lyase subunit PdxS"/>
    <property type="match status" value="1"/>
</dbReference>
<dbReference type="InterPro" id="IPR033755">
    <property type="entry name" value="PdxS/SNZ_N"/>
</dbReference>
<evidence type="ECO:0000256" key="1">
    <source>
        <dbReference type="ARBA" id="ARBA00004737"/>
    </source>
</evidence>
<keyword evidence="6 9" id="KW-0704">Schiff base</keyword>
<dbReference type="Gene3D" id="3.20.20.70">
    <property type="entry name" value="Aldolase class I"/>
    <property type="match status" value="1"/>
</dbReference>
<keyword evidence="4" id="KW-0663">Pyridoxal phosphate</keyword>
<evidence type="ECO:0000256" key="6">
    <source>
        <dbReference type="ARBA" id="ARBA00023270"/>
    </source>
</evidence>
<dbReference type="Pfam" id="PF01680">
    <property type="entry name" value="SOR_SNZ"/>
    <property type="match status" value="1"/>
</dbReference>
<reference evidence="12" key="1">
    <citation type="journal article" date="2017" name="Nat. Genet.">
        <title>Contrasting evolutionary genome dynamics between domesticated and wild yeasts.</title>
        <authorList>
            <person name="Yue J.X."/>
            <person name="Li J."/>
            <person name="Aigrain L."/>
            <person name="Hallin J."/>
            <person name="Persson K."/>
            <person name="Oliver K."/>
            <person name="Bergstrom A."/>
            <person name="Coupland P."/>
            <person name="Warringer J."/>
            <person name="Lagomarsino M.C."/>
            <person name="Fischer G."/>
            <person name="Durbin R."/>
            <person name="Liti G."/>
        </authorList>
    </citation>
    <scope>NUCLEOTIDE SEQUENCE</scope>
    <source>
        <strain evidence="12">CBS432</strain>
    </source>
</reference>
<dbReference type="PROSITE" id="PS01235">
    <property type="entry name" value="PDXS_SNZ_1"/>
    <property type="match status" value="1"/>
</dbReference>
<dbReference type="SUPFAM" id="SSF51366">
    <property type="entry name" value="Ribulose-phoshate binding barrel"/>
    <property type="match status" value="1"/>
</dbReference>
<dbReference type="GO" id="GO:0008615">
    <property type="term" value="P:pyridoxine biosynthetic process"/>
    <property type="evidence" value="ECO:0007669"/>
    <property type="project" value="TreeGrafter"/>
</dbReference>
<evidence type="ECO:0000256" key="3">
    <source>
        <dbReference type="ARBA" id="ARBA00012084"/>
    </source>
</evidence>
<dbReference type="PANTHER" id="PTHR31829:SF0">
    <property type="entry name" value="PYRIDOXAL 5'-PHOSPHATE SYNTHASE SUBUNIT SNZ1-RELATED"/>
    <property type="match status" value="1"/>
</dbReference>
<dbReference type="PANTHER" id="PTHR31829">
    <property type="entry name" value="PYRIDOXAL 5'-PHOSPHATE SYNTHASE SUBUNIT SNZ1-RELATED"/>
    <property type="match status" value="1"/>
</dbReference>
<feature type="domain" description="PdxS/SNZ N-terminal" evidence="11">
    <location>
        <begin position="6"/>
        <end position="212"/>
    </location>
</feature>
<protein>
    <recommendedName>
        <fullName evidence="3">pyridoxal 5'-phosphate synthase (glutamine hydrolyzing)</fullName>
        <ecNumber evidence="3">4.3.3.6</ecNumber>
    </recommendedName>
</protein>
<dbReference type="HAMAP" id="MF_01824">
    <property type="entry name" value="PdxS"/>
    <property type="match status" value="1"/>
</dbReference>
<dbReference type="GO" id="GO:0042823">
    <property type="term" value="P:pyridoxal phosphate biosynthetic process"/>
    <property type="evidence" value="ECO:0007669"/>
    <property type="project" value="UniProtKB-UniPathway"/>
</dbReference>
<reference evidence="12" key="3">
    <citation type="submission" date="2025-07" db="EMBL/GenBank/DDBJ databases">
        <authorList>
            <consortium name="NCBI Genome Project"/>
        </authorList>
    </citation>
    <scope>NUCLEOTIDE SEQUENCE</scope>
    <source>
        <strain evidence="12">CBS432</strain>
    </source>
</reference>
<dbReference type="GO" id="GO:0036381">
    <property type="term" value="F:pyridoxal 5'-phosphate synthase (glutamine hydrolysing) activity"/>
    <property type="evidence" value="ECO:0007669"/>
    <property type="project" value="UniProtKB-EC"/>
</dbReference>
<accession>A0A8B8UXA1</accession>
<dbReference type="UniPathway" id="UPA00245"/>
<dbReference type="InterPro" id="IPR013785">
    <property type="entry name" value="Aldolase_TIM"/>
</dbReference>
<proteinExistence type="inferred from homology"/>
<evidence type="ECO:0000313" key="12">
    <source>
        <dbReference type="RefSeq" id="XP_033768400.1"/>
    </source>
</evidence>
<feature type="active site" description="Schiff-base intermediate with D-ribose 5-phosphate" evidence="9">
    <location>
        <position position="80"/>
    </location>
</feature>
<evidence type="ECO:0000256" key="2">
    <source>
        <dbReference type="ARBA" id="ARBA00007281"/>
    </source>
</evidence>
<comment type="catalytic activity">
    <reaction evidence="7">
        <text>aldehydo-D-ribose 5-phosphate + D-glyceraldehyde 3-phosphate + L-glutamine = pyridoxal 5'-phosphate + L-glutamate + phosphate + 3 H2O + H(+)</text>
        <dbReference type="Rhea" id="RHEA:31507"/>
        <dbReference type="ChEBI" id="CHEBI:15377"/>
        <dbReference type="ChEBI" id="CHEBI:15378"/>
        <dbReference type="ChEBI" id="CHEBI:29985"/>
        <dbReference type="ChEBI" id="CHEBI:43474"/>
        <dbReference type="ChEBI" id="CHEBI:58273"/>
        <dbReference type="ChEBI" id="CHEBI:58359"/>
        <dbReference type="ChEBI" id="CHEBI:59776"/>
        <dbReference type="ChEBI" id="CHEBI:597326"/>
        <dbReference type="EC" id="4.3.3.6"/>
    </reaction>
</comment>
<dbReference type="PIRSF" id="PIRSF029271">
    <property type="entry name" value="Pdx1"/>
    <property type="match status" value="1"/>
</dbReference>
<reference evidence="12" key="2">
    <citation type="submission" date="2020-01" db="EMBL/GenBank/DDBJ databases">
        <title>Population-level Yeast Reference Genomes.</title>
        <authorList>
            <person name="Yue J.-X."/>
        </authorList>
    </citation>
    <scope>NUCLEOTIDE SEQUENCE</scope>
    <source>
        <strain evidence="12">CBS432</strain>
    </source>
</reference>
<comment type="function">
    <text evidence="8">Catalyzes the formation of pyridoxal 5'-phosphate from ribose 5-phosphate (RBP), glyceraldehyde 3-phosphate (G3P) and ammonia. The ammonia is provided by a SNO isoform. Can also use ribulose 5-phosphate and dihydroxyacetone phosphate as substrates, resulting from enzyme-catalyzed isomerization of RBP and G3P, respectively.</text>
</comment>
<dbReference type="PROSITE" id="PS51129">
    <property type="entry name" value="PDXS_SNZ_2"/>
    <property type="match status" value="1"/>
</dbReference>
<dbReference type="GO" id="GO:0006520">
    <property type="term" value="P:amino acid metabolic process"/>
    <property type="evidence" value="ECO:0007669"/>
    <property type="project" value="TreeGrafter"/>
</dbReference>